<organism evidence="2 3">
    <name type="scientific">Marinactinospora thermotolerans DSM 45154</name>
    <dbReference type="NCBI Taxonomy" id="1122192"/>
    <lineage>
        <taxon>Bacteria</taxon>
        <taxon>Bacillati</taxon>
        <taxon>Actinomycetota</taxon>
        <taxon>Actinomycetes</taxon>
        <taxon>Streptosporangiales</taxon>
        <taxon>Nocardiopsidaceae</taxon>
        <taxon>Marinactinospora</taxon>
    </lineage>
</organism>
<proteinExistence type="predicted"/>
<dbReference type="Proteomes" id="UP000190637">
    <property type="component" value="Unassembled WGS sequence"/>
</dbReference>
<evidence type="ECO:0000313" key="2">
    <source>
        <dbReference type="EMBL" id="SJZ89336.1"/>
    </source>
</evidence>
<sequence length="205" mass="22152">MADETATGPRLLLNAEPFGFGPAAATAILAGELSPFCAGLGYFGGGHTLDLQHSPPYDTIHATTGLPDGQRLSLLRRLAPHYDLFVTAMDFEMAALARRAGLDVAVYDALAWYWPAVPPVAFEAVLYLAQDFFGVRERIAAEPGLEGRAVVVPPLIPPRRARTAGDHVLVNLGACKTRSGGRQTRSPTRASWWRRSARRTPQGHP</sequence>
<protein>
    <submittedName>
        <fullName evidence="2">Uncharacterized protein</fullName>
    </submittedName>
</protein>
<keyword evidence="3" id="KW-1185">Reference proteome</keyword>
<gene>
    <name evidence="2" type="ORF">SAMN02745673_01746</name>
</gene>
<accession>A0A1T4PDM8</accession>
<feature type="region of interest" description="Disordered" evidence="1">
    <location>
        <begin position="177"/>
        <end position="205"/>
    </location>
</feature>
<dbReference type="OrthoDB" id="4130537at2"/>
<evidence type="ECO:0000256" key="1">
    <source>
        <dbReference type="SAM" id="MobiDB-lite"/>
    </source>
</evidence>
<dbReference type="STRING" id="1122192.SAMN02745673_01746"/>
<feature type="compositionally biased region" description="Low complexity" evidence="1">
    <location>
        <begin position="184"/>
        <end position="194"/>
    </location>
</feature>
<reference evidence="2 3" key="1">
    <citation type="submission" date="2017-02" db="EMBL/GenBank/DDBJ databases">
        <authorList>
            <person name="Peterson S.W."/>
        </authorList>
    </citation>
    <scope>NUCLEOTIDE SEQUENCE [LARGE SCALE GENOMIC DNA]</scope>
    <source>
        <strain evidence="2 3">DSM 45154</strain>
    </source>
</reference>
<name>A0A1T4PDM8_9ACTN</name>
<evidence type="ECO:0000313" key="3">
    <source>
        <dbReference type="Proteomes" id="UP000190637"/>
    </source>
</evidence>
<dbReference type="AlphaFoldDB" id="A0A1T4PDM8"/>
<dbReference type="EMBL" id="FUWS01000004">
    <property type="protein sequence ID" value="SJZ89336.1"/>
    <property type="molecule type" value="Genomic_DNA"/>
</dbReference>
<dbReference type="RefSeq" id="WP_078761118.1">
    <property type="nucleotide sequence ID" value="NZ_FUWS01000004.1"/>
</dbReference>